<evidence type="ECO:0000256" key="1">
    <source>
        <dbReference type="SAM" id="SignalP"/>
    </source>
</evidence>
<reference evidence="2 3" key="1">
    <citation type="submission" date="2017-03" db="EMBL/GenBank/DDBJ databases">
        <title>WGS assembly of Porphyra umbilicalis.</title>
        <authorList>
            <person name="Brawley S.H."/>
            <person name="Blouin N.A."/>
            <person name="Ficko-Blean E."/>
            <person name="Wheeler G.L."/>
            <person name="Lohr M."/>
            <person name="Goodson H.V."/>
            <person name="Jenkins J.W."/>
            <person name="Blaby-Haas C.E."/>
            <person name="Helliwell K.E."/>
            <person name="Chan C."/>
            <person name="Marriage T."/>
            <person name="Bhattacharya D."/>
            <person name="Klein A.S."/>
            <person name="Badis Y."/>
            <person name="Brodie J."/>
            <person name="Cao Y."/>
            <person name="Collen J."/>
            <person name="Dittami S.M."/>
            <person name="Gachon C.M."/>
            <person name="Green B.R."/>
            <person name="Karpowicz S."/>
            <person name="Kim J.W."/>
            <person name="Kudahl U."/>
            <person name="Lin S."/>
            <person name="Michel G."/>
            <person name="Mittag M."/>
            <person name="Olson B.J."/>
            <person name="Pangilinan J."/>
            <person name="Peng Y."/>
            <person name="Qiu H."/>
            <person name="Shu S."/>
            <person name="Singer J.T."/>
            <person name="Smith A.G."/>
            <person name="Sprecher B.N."/>
            <person name="Wagner V."/>
            <person name="Wang W."/>
            <person name="Wang Z.-Y."/>
            <person name="Yan J."/>
            <person name="Yarish C."/>
            <person name="Zoeuner-Riek S."/>
            <person name="Zhuang Y."/>
            <person name="Zou Y."/>
            <person name="Lindquist E.A."/>
            <person name="Grimwood J."/>
            <person name="Barry K."/>
            <person name="Rokhsar D.S."/>
            <person name="Schmutz J."/>
            <person name="Stiller J.W."/>
            <person name="Grossman A.R."/>
            <person name="Prochnik S.E."/>
        </authorList>
    </citation>
    <scope>NUCLEOTIDE SEQUENCE [LARGE SCALE GENOMIC DNA]</scope>
    <source>
        <strain evidence="2">4086291</strain>
    </source>
</reference>
<evidence type="ECO:0000313" key="2">
    <source>
        <dbReference type="EMBL" id="OSX80943.1"/>
    </source>
</evidence>
<name>A0A1X6PJT7_PORUM</name>
<organism evidence="2 3">
    <name type="scientific">Porphyra umbilicalis</name>
    <name type="common">Purple laver</name>
    <name type="synonym">Red alga</name>
    <dbReference type="NCBI Taxonomy" id="2786"/>
    <lineage>
        <taxon>Eukaryota</taxon>
        <taxon>Rhodophyta</taxon>
        <taxon>Bangiophyceae</taxon>
        <taxon>Bangiales</taxon>
        <taxon>Bangiaceae</taxon>
        <taxon>Porphyra</taxon>
    </lineage>
</organism>
<dbReference type="AlphaFoldDB" id="A0A1X6PJT7"/>
<gene>
    <name evidence="2" type="ORF">BU14_0031s0112</name>
</gene>
<feature type="chain" id="PRO_5012485282" evidence="1">
    <location>
        <begin position="20"/>
        <end position="336"/>
    </location>
</feature>
<accession>A0A1X6PJT7</accession>
<sequence>MGAFKQVLFAAAVATAVVAAVATPAAATAPRCTMHKYKCGVDPRRCWVKKGCAKYGCDKTVTYPCYGTKTVKYDCPKPSPATCKKEVTKHRPCTKHRTKWVPNGCTRNVKQAYKCKKDGFKPCRKKRVVHKPCKKTVHVPCKKYVTATCTRHVKKTCHKTIKRAYSCDKRVTKHVPCDRPHGRHPWAAKTARWCKKVVTVKDTCYKHERVARDCSYVRKYACKKAVQGRCPKVVHRTCPVSEPYWVKCPTVVYGRCYRHVTQRYGCKKTETYHARCPYKAYDWVKCVKHRIVKNGCAKQVRYAKKCTKKVHVRHCCARPTHVKVCAPKYCTKRVCK</sequence>
<feature type="signal peptide" evidence="1">
    <location>
        <begin position="1"/>
        <end position="19"/>
    </location>
</feature>
<keyword evidence="1" id="KW-0732">Signal</keyword>
<keyword evidence="3" id="KW-1185">Reference proteome</keyword>
<evidence type="ECO:0000313" key="3">
    <source>
        <dbReference type="Proteomes" id="UP000218209"/>
    </source>
</evidence>
<dbReference type="EMBL" id="KV918767">
    <property type="protein sequence ID" value="OSX80943.1"/>
    <property type="molecule type" value="Genomic_DNA"/>
</dbReference>
<protein>
    <submittedName>
        <fullName evidence="2">Uncharacterized protein</fullName>
    </submittedName>
</protein>
<dbReference type="Proteomes" id="UP000218209">
    <property type="component" value="Unassembled WGS sequence"/>
</dbReference>
<proteinExistence type="predicted"/>